<name>A0A3Q9GNE9_9ACTO</name>
<dbReference type="Pfam" id="PF10103">
    <property type="entry name" value="Zincin_2"/>
    <property type="match status" value="2"/>
</dbReference>
<dbReference type="PANTHER" id="PTHR39420">
    <property type="match status" value="1"/>
</dbReference>
<dbReference type="InterPro" id="IPR018766">
    <property type="entry name" value="Zinicin_2"/>
</dbReference>
<accession>A0A3Q9GNE9</accession>
<dbReference type="InterPro" id="IPR042271">
    <property type="entry name" value="Zinicin_2_N"/>
</dbReference>
<dbReference type="PANTHER" id="PTHR39420:SF1">
    <property type="entry name" value="HYDROLASE"/>
    <property type="match status" value="1"/>
</dbReference>
<dbReference type="Proteomes" id="UP000275951">
    <property type="component" value="Chromosome"/>
</dbReference>
<sequence>MVNHEKVYRFARMLAGGGPADTPAQARALVADLRTQALRAPDIVADATRLMGEQSPDVKVVDRPTWAAAAAVWIDTMLPGKDVLDTFQGSLVLSAVSTKVLGQFDPFAEPARLYLVAPNISAFRAAYDLDRRDLSLWVAVHEFTHAVQFAAAPWLRGLLMSKASELCDALGEDSAHGLLDDVTAVMSLLEGHAEYVMNNVPVTHIRSRQRIVDAMAAQRAAANPVANLLLTRLGLPDKRRQYAAGESFVAGVVGRRGMEFFNRVWQRPENLPTQAELSDPDAWIERV</sequence>
<dbReference type="RefSeq" id="WP_108726121.1">
    <property type="nucleotide sequence ID" value="NZ_CP029001.1"/>
</dbReference>
<dbReference type="SUPFAM" id="SSF55486">
    <property type="entry name" value="Metalloproteases ('zincins'), catalytic domain"/>
    <property type="match status" value="1"/>
</dbReference>
<reference evidence="1 2" key="1">
    <citation type="submission" date="2018-11" db="EMBL/GenBank/DDBJ databases">
        <title>Multidrug-resistant genes are associated with an 42-kb island TGI1 carrying a complex class 1 integron in a Trueperella pyogenes.</title>
        <authorList>
            <person name="Dong W."/>
        </authorList>
    </citation>
    <scope>NUCLEOTIDE SEQUENCE [LARGE SCALE GENOMIC DNA]</scope>
    <source>
        <strain evidence="1 2">TP4</strain>
    </source>
</reference>
<proteinExistence type="predicted"/>
<dbReference type="Gene3D" id="1.20.150.30">
    <property type="entry name" value="Zincin-like metallopeptidase, N-terminal domain"/>
    <property type="match status" value="1"/>
</dbReference>
<protein>
    <recommendedName>
        <fullName evidence="3">Hydrolase</fullName>
    </recommendedName>
</protein>
<evidence type="ECO:0008006" key="3">
    <source>
        <dbReference type="Google" id="ProtNLM"/>
    </source>
</evidence>
<evidence type="ECO:0000313" key="2">
    <source>
        <dbReference type="Proteomes" id="UP000275951"/>
    </source>
</evidence>
<gene>
    <name evidence="1" type="ORF">EBQ10_09375</name>
</gene>
<dbReference type="EMBL" id="CP033905">
    <property type="protein sequence ID" value="AZR07471.1"/>
    <property type="molecule type" value="Genomic_DNA"/>
</dbReference>
<evidence type="ECO:0000313" key="1">
    <source>
        <dbReference type="EMBL" id="AZR07471.1"/>
    </source>
</evidence>
<organism evidence="1 2">
    <name type="scientific">Trueperella pyogenes</name>
    <dbReference type="NCBI Taxonomy" id="1661"/>
    <lineage>
        <taxon>Bacteria</taxon>
        <taxon>Bacillati</taxon>
        <taxon>Actinomycetota</taxon>
        <taxon>Actinomycetes</taxon>
        <taxon>Actinomycetales</taxon>
        <taxon>Actinomycetaceae</taxon>
        <taxon>Trueperella</taxon>
    </lineage>
</organism>
<dbReference type="AlphaFoldDB" id="A0A3Q9GNE9"/>